<evidence type="ECO:0000313" key="4">
    <source>
        <dbReference type="Proteomes" id="UP000595197"/>
    </source>
</evidence>
<gene>
    <name evidence="3" type="ORF">IGS68_25250</name>
</gene>
<proteinExistence type="predicted"/>
<evidence type="ECO:0000256" key="1">
    <source>
        <dbReference type="SAM" id="MobiDB-lite"/>
    </source>
</evidence>
<dbReference type="Proteomes" id="UP000595197">
    <property type="component" value="Chromosome"/>
</dbReference>
<feature type="domain" description="Phosphatidate phosphatase APP1 catalytic" evidence="2">
    <location>
        <begin position="154"/>
        <end position="309"/>
    </location>
</feature>
<name>A0ABX7B4J9_9PROT</name>
<protein>
    <submittedName>
        <fullName evidence="3">DUF2183 domain-containing protein</fullName>
    </submittedName>
</protein>
<keyword evidence="4" id="KW-1185">Reference proteome</keyword>
<feature type="region of interest" description="Disordered" evidence="1">
    <location>
        <begin position="392"/>
        <end position="414"/>
    </location>
</feature>
<dbReference type="Pfam" id="PF09949">
    <property type="entry name" value="APP1_cat"/>
    <property type="match status" value="1"/>
</dbReference>
<evidence type="ECO:0000313" key="3">
    <source>
        <dbReference type="EMBL" id="QQP89257.1"/>
    </source>
</evidence>
<evidence type="ECO:0000259" key="2">
    <source>
        <dbReference type="Pfam" id="PF09949"/>
    </source>
</evidence>
<reference evidence="3" key="1">
    <citation type="submission" date="2021-02" db="EMBL/GenBank/DDBJ databases">
        <title>Skermanella TT6 skin isolate.</title>
        <authorList>
            <person name="Lee K."/>
            <person name="Ganzorig M."/>
        </authorList>
    </citation>
    <scope>NUCLEOTIDE SEQUENCE</scope>
    <source>
        <strain evidence="3">TT6</strain>
    </source>
</reference>
<organism evidence="3 4">
    <name type="scientific">Skermanella cutis</name>
    <dbReference type="NCBI Taxonomy" id="2775420"/>
    <lineage>
        <taxon>Bacteria</taxon>
        <taxon>Pseudomonadati</taxon>
        <taxon>Pseudomonadota</taxon>
        <taxon>Alphaproteobacteria</taxon>
        <taxon>Rhodospirillales</taxon>
        <taxon>Azospirillaceae</taxon>
        <taxon>Skermanella</taxon>
    </lineage>
</organism>
<dbReference type="EMBL" id="CP067420">
    <property type="protein sequence ID" value="QQP89257.1"/>
    <property type="molecule type" value="Genomic_DNA"/>
</dbReference>
<dbReference type="InterPro" id="IPR019236">
    <property type="entry name" value="APP1_cat"/>
</dbReference>
<dbReference type="PANTHER" id="PTHR28208:SF3">
    <property type="entry name" value="PHOSPHATIDATE PHOSPHATASE APP1"/>
    <property type="match status" value="1"/>
</dbReference>
<sequence>MAASGRTRRWRRAASRILNLAARPVRTAHGKRGVVLQPYRGYGSREEVFLIGRVFRQSRTQHGGGEEDIADHLRDIGRRIARRAVAGAVVTARFGGAEQRVETDKDGYFRVHLRQQPLPPSGESWRAMDLTLDQPEPVHARADIFVPPERCRYVVISDIDDTVMFTGVAGKLKMLWRLFVQDAESRVAFPGAAALYRALHDGAGGDERNPMLYVSRAPWGIYDVLDEFFRMHGIPVGPVLFLREWGITWKSPLPRKAEDHKRELIGNMLQLYKDLPFVLVGDSGQHDPEVYRQVVDEHPGRVLAVYIRNVSRDAARIAEIEELARAVTAAGSSMVLASDSFAMAEHAAGLGLIDPGAEAKVRAEIDSETAGGAAPGPMRSISRRDLRRIITAEGADGGAAPPNVVVEPTNRRRS</sequence>
<dbReference type="InterPro" id="IPR052935">
    <property type="entry name" value="Mg2+_PAP"/>
</dbReference>
<accession>A0ABX7B4J9</accession>
<dbReference type="PANTHER" id="PTHR28208">
    <property type="entry name" value="PHOSPHATIDATE PHOSPHATASE APP1"/>
    <property type="match status" value="1"/>
</dbReference>